<evidence type="ECO:0000313" key="2">
    <source>
        <dbReference type="EMBL" id="RAI27212.1"/>
    </source>
</evidence>
<dbReference type="Gene3D" id="1.25.40.10">
    <property type="entry name" value="Tetratricopeptide repeat domain"/>
    <property type="match status" value="2"/>
</dbReference>
<dbReference type="OrthoDB" id="7959387at2"/>
<sequence length="213" mass="22890">MLKLLLLRAYERLALNGLATGDYAKAERWLRRIQAIEGETRRVLHNLALARLAQADFAGAEALLARLADQHGETPEVLRVRAEAAYLSGDRDSARARLATALKDPDCPDRTLLARRAALCEDADAYARAIAGKRDFAEGNAKLAAGDMDAALAAFRRAAAADPTDFVALNNLGTLLMNHARDHAAAAAVFEQALALADQPILRRNLAAAREAG</sequence>
<comment type="caution">
    <text evidence="2">The sequence shown here is derived from an EMBL/GenBank/DDBJ whole genome shotgun (WGS) entry which is preliminary data.</text>
</comment>
<accession>A0A327JQR1</accession>
<proteinExistence type="predicted"/>
<dbReference type="SUPFAM" id="SSF48452">
    <property type="entry name" value="TPR-like"/>
    <property type="match status" value="2"/>
</dbReference>
<dbReference type="Proteomes" id="UP000248863">
    <property type="component" value="Unassembled WGS sequence"/>
</dbReference>
<gene>
    <name evidence="2" type="ORF">CH338_30235</name>
</gene>
<protein>
    <recommendedName>
        <fullName evidence="4">Tetratricopeptide repeat protein</fullName>
    </recommendedName>
</protein>
<evidence type="ECO:0008006" key="4">
    <source>
        <dbReference type="Google" id="ProtNLM"/>
    </source>
</evidence>
<dbReference type="Pfam" id="PF13432">
    <property type="entry name" value="TPR_16"/>
    <property type="match status" value="1"/>
</dbReference>
<dbReference type="InterPro" id="IPR011990">
    <property type="entry name" value="TPR-like_helical_dom_sf"/>
</dbReference>
<dbReference type="EMBL" id="NPEU01000860">
    <property type="protein sequence ID" value="RAI27212.1"/>
    <property type="molecule type" value="Genomic_DNA"/>
</dbReference>
<dbReference type="PROSITE" id="PS50005">
    <property type="entry name" value="TPR"/>
    <property type="match status" value="1"/>
</dbReference>
<keyword evidence="3" id="KW-1185">Reference proteome</keyword>
<dbReference type="RefSeq" id="WP_111360721.1">
    <property type="nucleotide sequence ID" value="NZ_NHSK01000265.1"/>
</dbReference>
<evidence type="ECO:0000256" key="1">
    <source>
        <dbReference type="PROSITE-ProRule" id="PRU00339"/>
    </source>
</evidence>
<dbReference type="InterPro" id="IPR019734">
    <property type="entry name" value="TPR_rpt"/>
</dbReference>
<name>A0A327JQR1_9BRAD</name>
<organism evidence="2 3">
    <name type="scientific">Rhodoplanes elegans</name>
    <dbReference type="NCBI Taxonomy" id="29408"/>
    <lineage>
        <taxon>Bacteria</taxon>
        <taxon>Pseudomonadati</taxon>
        <taxon>Pseudomonadota</taxon>
        <taxon>Alphaproteobacteria</taxon>
        <taxon>Hyphomicrobiales</taxon>
        <taxon>Nitrobacteraceae</taxon>
        <taxon>Rhodoplanes</taxon>
    </lineage>
</organism>
<keyword evidence="1" id="KW-0802">TPR repeat</keyword>
<evidence type="ECO:0000313" key="3">
    <source>
        <dbReference type="Proteomes" id="UP000248863"/>
    </source>
</evidence>
<dbReference type="AlphaFoldDB" id="A0A327JQR1"/>
<reference evidence="2 3" key="1">
    <citation type="submission" date="2017-07" db="EMBL/GenBank/DDBJ databases">
        <title>Draft Genome Sequences of Select Purple Nonsulfur Bacteria.</title>
        <authorList>
            <person name="Lasarre B."/>
            <person name="Mckinlay J.B."/>
        </authorList>
    </citation>
    <scope>NUCLEOTIDE SEQUENCE [LARGE SCALE GENOMIC DNA]</scope>
    <source>
        <strain evidence="2 3">DSM 11907</strain>
    </source>
</reference>
<feature type="repeat" description="TPR" evidence="1">
    <location>
        <begin position="132"/>
        <end position="165"/>
    </location>
</feature>